<dbReference type="GO" id="GO:0005634">
    <property type="term" value="C:nucleus"/>
    <property type="evidence" value="ECO:0007669"/>
    <property type="project" value="InterPro"/>
</dbReference>
<evidence type="ECO:0000259" key="2">
    <source>
        <dbReference type="Pfam" id="PF05349"/>
    </source>
</evidence>
<dbReference type="GO" id="GO:0008270">
    <property type="term" value="F:zinc ion binding"/>
    <property type="evidence" value="ECO:0007669"/>
    <property type="project" value="InterPro"/>
</dbReference>
<dbReference type="GO" id="GO:0045893">
    <property type="term" value="P:positive regulation of DNA-templated transcription"/>
    <property type="evidence" value="ECO:0007669"/>
    <property type="project" value="InterPro"/>
</dbReference>
<feature type="compositionally biased region" description="Polar residues" evidence="1">
    <location>
        <begin position="62"/>
        <end position="73"/>
    </location>
</feature>
<dbReference type="AlphaFoldDB" id="A0A8I6SBZ0"/>
<feature type="region of interest" description="Disordered" evidence="1">
    <location>
        <begin position="30"/>
        <end position="73"/>
    </location>
</feature>
<dbReference type="RefSeq" id="XP_014262269.1">
    <property type="nucleotide sequence ID" value="XM_014406783.1"/>
</dbReference>
<proteinExistence type="predicted"/>
<evidence type="ECO:0000256" key="1">
    <source>
        <dbReference type="SAM" id="MobiDB-lite"/>
    </source>
</evidence>
<dbReference type="Pfam" id="PF05349">
    <property type="entry name" value="GATA-N"/>
    <property type="match status" value="1"/>
</dbReference>
<dbReference type="InterPro" id="IPR008013">
    <property type="entry name" value="GATA_N"/>
</dbReference>
<feature type="compositionally biased region" description="Polar residues" evidence="1">
    <location>
        <begin position="41"/>
        <end position="55"/>
    </location>
</feature>
<dbReference type="KEGG" id="clec:106674195"/>
<name>A0A8I6SBZ0_CIMLE</name>
<dbReference type="OrthoDB" id="10635892at2759"/>
<accession>A0A8I6SBZ0</accession>
<organism evidence="3 4">
    <name type="scientific">Cimex lectularius</name>
    <name type="common">Bed bug</name>
    <name type="synonym">Acanthia lectularia</name>
    <dbReference type="NCBI Taxonomy" id="79782"/>
    <lineage>
        <taxon>Eukaryota</taxon>
        <taxon>Metazoa</taxon>
        <taxon>Ecdysozoa</taxon>
        <taxon>Arthropoda</taxon>
        <taxon>Hexapoda</taxon>
        <taxon>Insecta</taxon>
        <taxon>Pterygota</taxon>
        <taxon>Neoptera</taxon>
        <taxon>Paraneoptera</taxon>
        <taxon>Hemiptera</taxon>
        <taxon>Heteroptera</taxon>
        <taxon>Panheteroptera</taxon>
        <taxon>Cimicomorpha</taxon>
        <taxon>Cimicidae</taxon>
        <taxon>Cimex</taxon>
    </lineage>
</organism>
<protein>
    <recommendedName>
        <fullName evidence="2">GATA-type transcription activator N-terminal domain-containing protein</fullName>
    </recommendedName>
</protein>
<evidence type="ECO:0000313" key="3">
    <source>
        <dbReference type="EnsemblMetazoa" id="XP_014262269.1"/>
    </source>
</evidence>
<dbReference type="GO" id="GO:0003677">
    <property type="term" value="F:DNA binding"/>
    <property type="evidence" value="ECO:0007669"/>
    <property type="project" value="InterPro"/>
</dbReference>
<dbReference type="Proteomes" id="UP000494040">
    <property type="component" value="Unassembled WGS sequence"/>
</dbReference>
<dbReference type="GeneID" id="106674195"/>
<feature type="domain" description="GATA-type transcription activator N-terminal" evidence="2">
    <location>
        <begin position="47"/>
        <end position="138"/>
    </location>
</feature>
<dbReference type="EnsemblMetazoa" id="XM_014406783.1">
    <property type="protein sequence ID" value="XP_014262269.1"/>
    <property type="gene ID" value="LOC106674195"/>
</dbReference>
<sequence>MNSIYVYSLQEDTDSTTHKFTWPTTTEVEDVTAEEKDTDLNRNLSKSSDDVSYNKGTKHSTRSSVVSSAPPLNQQHSAGFSNTFMAYPNNQCGYGLNGGMMASMYPTPYPSYMSYQMGTQFGENMASSPVYHNLYNNECKTYEEMQSFRNAMKTYRDYQQATWPSHTRTSLLRCSRFWQDLILNENY</sequence>
<evidence type="ECO:0000313" key="4">
    <source>
        <dbReference type="Proteomes" id="UP000494040"/>
    </source>
</evidence>
<reference evidence="3" key="1">
    <citation type="submission" date="2022-01" db="UniProtKB">
        <authorList>
            <consortium name="EnsemblMetazoa"/>
        </authorList>
    </citation>
    <scope>IDENTIFICATION</scope>
</reference>
<keyword evidence="4" id="KW-1185">Reference proteome</keyword>